<gene>
    <name evidence="1" type="ORF">MLD38_025111</name>
</gene>
<accession>A0ACB9NVB0</accession>
<organism evidence="1 2">
    <name type="scientific">Melastoma candidum</name>
    <dbReference type="NCBI Taxonomy" id="119954"/>
    <lineage>
        <taxon>Eukaryota</taxon>
        <taxon>Viridiplantae</taxon>
        <taxon>Streptophyta</taxon>
        <taxon>Embryophyta</taxon>
        <taxon>Tracheophyta</taxon>
        <taxon>Spermatophyta</taxon>
        <taxon>Magnoliopsida</taxon>
        <taxon>eudicotyledons</taxon>
        <taxon>Gunneridae</taxon>
        <taxon>Pentapetalae</taxon>
        <taxon>rosids</taxon>
        <taxon>malvids</taxon>
        <taxon>Myrtales</taxon>
        <taxon>Melastomataceae</taxon>
        <taxon>Melastomatoideae</taxon>
        <taxon>Melastomateae</taxon>
        <taxon>Melastoma</taxon>
    </lineage>
</organism>
<name>A0ACB9NVB0_9MYRT</name>
<sequence>MDTVTRSSPGRSQVVSLLGLALVVACLVRVGECRGYVFSNKPIRRGLTGARPSPSPATILAPSLGSAANTTAPSGGSAANPTAPSGGSAVGFTVFDVTQFGAQTDEDTDNAIFFIRAWNAACKSGKPAKLLIPSGTFISSPVVFQGPCNNTVPMEVEIRGTIQASSDLSSYVSDQWFGFELIEGLNLRGGIFDGQGNNVWAMAGCVPGEPCQHLPISLKFSKSKNVYVEGVTSLNSMGFHFAVLMVSNFTGYRLKISASGDSPNTDGIHISSSSNINITGSSIATGDDCIGIIQGATNINVHDVVCGPGHGISIGSLGKWPDETNVQTVRVTNCTLKGTTNGVRIKSFPGQRQLVASDIVFSDIIMEDVQNPVIIDQNYGYHKITKPSSVQIHDVTFKNIRGTTVSKSGVTLTCSSKYPCQNILLQNVDLEYHGLALANDTAFTSSCVNAKISVSGTSNPRPCQSTA</sequence>
<dbReference type="Proteomes" id="UP001057402">
    <property type="component" value="Chromosome 7"/>
</dbReference>
<comment type="caution">
    <text evidence="1">The sequence shown here is derived from an EMBL/GenBank/DDBJ whole genome shotgun (WGS) entry which is preliminary data.</text>
</comment>
<dbReference type="EMBL" id="CM042886">
    <property type="protein sequence ID" value="KAI4340252.1"/>
    <property type="molecule type" value="Genomic_DNA"/>
</dbReference>
<keyword evidence="2" id="KW-1185">Reference proteome</keyword>
<proteinExistence type="predicted"/>
<reference evidence="2" key="1">
    <citation type="journal article" date="2023" name="Front. Plant Sci.">
        <title>Chromosomal-level genome assembly of Melastoma candidum provides insights into trichome evolution.</title>
        <authorList>
            <person name="Zhong Y."/>
            <person name="Wu W."/>
            <person name="Sun C."/>
            <person name="Zou P."/>
            <person name="Liu Y."/>
            <person name="Dai S."/>
            <person name="Zhou R."/>
        </authorList>
    </citation>
    <scope>NUCLEOTIDE SEQUENCE [LARGE SCALE GENOMIC DNA]</scope>
</reference>
<protein>
    <submittedName>
        <fullName evidence="1">Uncharacterized protein</fullName>
    </submittedName>
</protein>
<evidence type="ECO:0000313" key="2">
    <source>
        <dbReference type="Proteomes" id="UP001057402"/>
    </source>
</evidence>
<evidence type="ECO:0000313" key="1">
    <source>
        <dbReference type="EMBL" id="KAI4340252.1"/>
    </source>
</evidence>